<comment type="caution">
    <text evidence="1">The sequence shown here is derived from an EMBL/GenBank/DDBJ whole genome shotgun (WGS) entry which is preliminary data.</text>
</comment>
<gene>
    <name evidence="1" type="ORF">EVAR_67601_1</name>
</gene>
<reference evidence="1 2" key="1">
    <citation type="journal article" date="2019" name="Commun. Biol.">
        <title>The bagworm genome reveals a unique fibroin gene that provides high tensile strength.</title>
        <authorList>
            <person name="Kono N."/>
            <person name="Nakamura H."/>
            <person name="Ohtoshi R."/>
            <person name="Tomita M."/>
            <person name="Numata K."/>
            <person name="Arakawa K."/>
        </authorList>
    </citation>
    <scope>NUCLEOTIDE SEQUENCE [LARGE SCALE GENOMIC DNA]</scope>
</reference>
<dbReference type="EMBL" id="BGZK01002030">
    <property type="protein sequence ID" value="GBP89789.1"/>
    <property type="molecule type" value="Genomic_DNA"/>
</dbReference>
<accession>A0A4C1ZS27</accession>
<protein>
    <submittedName>
        <fullName evidence="1">Uncharacterized protein</fullName>
    </submittedName>
</protein>
<proteinExistence type="predicted"/>
<keyword evidence="2" id="KW-1185">Reference proteome</keyword>
<evidence type="ECO:0000313" key="1">
    <source>
        <dbReference type="EMBL" id="GBP89789.1"/>
    </source>
</evidence>
<evidence type="ECO:0000313" key="2">
    <source>
        <dbReference type="Proteomes" id="UP000299102"/>
    </source>
</evidence>
<organism evidence="1 2">
    <name type="scientific">Eumeta variegata</name>
    <name type="common">Bagworm moth</name>
    <name type="synonym">Eumeta japonica</name>
    <dbReference type="NCBI Taxonomy" id="151549"/>
    <lineage>
        <taxon>Eukaryota</taxon>
        <taxon>Metazoa</taxon>
        <taxon>Ecdysozoa</taxon>
        <taxon>Arthropoda</taxon>
        <taxon>Hexapoda</taxon>
        <taxon>Insecta</taxon>
        <taxon>Pterygota</taxon>
        <taxon>Neoptera</taxon>
        <taxon>Endopterygota</taxon>
        <taxon>Lepidoptera</taxon>
        <taxon>Glossata</taxon>
        <taxon>Ditrysia</taxon>
        <taxon>Tineoidea</taxon>
        <taxon>Psychidae</taxon>
        <taxon>Oiketicinae</taxon>
        <taxon>Eumeta</taxon>
    </lineage>
</organism>
<dbReference type="AlphaFoldDB" id="A0A4C1ZS27"/>
<name>A0A4C1ZS27_EUMVA</name>
<dbReference type="Proteomes" id="UP000299102">
    <property type="component" value="Unassembled WGS sequence"/>
</dbReference>
<sequence length="106" mass="11727">MAQPVRKSCIDIAVSRLESGPQIKHASSARGRVAGNPITGYQAGVYPSGRRPLVAFSDAPLLVNHTTYTHIRTSIGLVLKQQRGKCIFKIRHSKKKCEPSRDAWQM</sequence>